<gene>
    <name evidence="1" type="ORF">GQS65_06595</name>
</gene>
<sequence length="49" mass="5519">MIDAEAMTDVAESVREHLDDLADRNDLTDGEKVVVADALAERAREDYQR</sequence>
<dbReference type="Proteomes" id="UP000451471">
    <property type="component" value="Unassembled WGS sequence"/>
</dbReference>
<organism evidence="1 2">
    <name type="scientific">Halomarina oriensis</name>
    <dbReference type="NCBI Taxonomy" id="671145"/>
    <lineage>
        <taxon>Archaea</taxon>
        <taxon>Methanobacteriati</taxon>
        <taxon>Methanobacteriota</taxon>
        <taxon>Stenosarchaea group</taxon>
        <taxon>Halobacteria</taxon>
        <taxon>Halobacteriales</taxon>
        <taxon>Natronomonadaceae</taxon>
        <taxon>Halomarina</taxon>
    </lineage>
</organism>
<comment type="caution">
    <text evidence="1">The sequence shown here is derived from an EMBL/GenBank/DDBJ whole genome shotgun (WGS) entry which is preliminary data.</text>
</comment>
<proteinExistence type="predicted"/>
<protein>
    <submittedName>
        <fullName evidence="1">Uncharacterized protein</fullName>
    </submittedName>
</protein>
<name>A0A6B0GNB2_9EURY</name>
<accession>A0A6B0GNB2</accession>
<reference evidence="1 2" key="1">
    <citation type="submission" date="2019-12" db="EMBL/GenBank/DDBJ databases">
        <title>Halocatena pleomorpha gen. nov. sp. nov., an extremely halophilic archaeon of family Halobacteriaceae isolated from saltpan soil.</title>
        <authorList>
            <person name="Pal Y."/>
            <person name="Verma A."/>
            <person name="Krishnamurthi S."/>
            <person name="Kumar P."/>
        </authorList>
    </citation>
    <scope>NUCLEOTIDE SEQUENCE [LARGE SCALE GENOMIC DNA]</scope>
    <source>
        <strain evidence="1 2">JCM 16495</strain>
    </source>
</reference>
<dbReference type="EMBL" id="WSZK01000015">
    <property type="protein sequence ID" value="MWG34163.1"/>
    <property type="molecule type" value="Genomic_DNA"/>
</dbReference>
<evidence type="ECO:0000313" key="2">
    <source>
        <dbReference type="Proteomes" id="UP000451471"/>
    </source>
</evidence>
<evidence type="ECO:0000313" key="1">
    <source>
        <dbReference type="EMBL" id="MWG34163.1"/>
    </source>
</evidence>
<dbReference type="RefSeq" id="WP_158203882.1">
    <property type="nucleotide sequence ID" value="NZ_WSZK01000015.1"/>
</dbReference>
<dbReference type="AlphaFoldDB" id="A0A6B0GNB2"/>
<keyword evidence="2" id="KW-1185">Reference proteome</keyword>